<organism evidence="1 2">
    <name type="scientific">Fuscovulum blasticum DSM 2131</name>
    <dbReference type="NCBI Taxonomy" id="1188250"/>
    <lineage>
        <taxon>Bacteria</taxon>
        <taxon>Pseudomonadati</taxon>
        <taxon>Pseudomonadota</taxon>
        <taxon>Alphaproteobacteria</taxon>
        <taxon>Rhodobacterales</taxon>
        <taxon>Paracoccaceae</taxon>
        <taxon>Pseudogemmobacter</taxon>
    </lineage>
</organism>
<sequence length="189" mass="19645">MKLSDSRDIAAAPEMVWAAILDPEVLHQCIPGCQSMTGSVAEGFEAVVKQKVGPVSATFTGHVSFSDVVEGRSLTITGEGKGGVAGFAKGGAAVTLEPILEGTRLTYDVDASVGGKIAQLGSRIVDSFAKKMADEFFARFQDAVEPPTEEELAAAAEVEAAAAEAAEEAEATGDGADHKKGWFRRMIGV</sequence>
<evidence type="ECO:0000313" key="1">
    <source>
        <dbReference type="EMBL" id="PTE14985.1"/>
    </source>
</evidence>
<dbReference type="CDD" id="cd05018">
    <property type="entry name" value="CoxG"/>
    <property type="match status" value="1"/>
</dbReference>
<keyword evidence="2" id="KW-1185">Reference proteome</keyword>
<protein>
    <submittedName>
        <fullName evidence="1">Carbon monoxide dehydrogenase</fullName>
    </submittedName>
</protein>
<dbReference type="Gene3D" id="3.30.530.20">
    <property type="match status" value="1"/>
</dbReference>
<dbReference type="RefSeq" id="WP_107672760.1">
    <property type="nucleotide sequence ID" value="NZ_PZKE01000005.1"/>
</dbReference>
<reference evidence="1 2" key="1">
    <citation type="submission" date="2018-03" db="EMBL/GenBank/DDBJ databases">
        <title>Rhodobacter blasticus.</title>
        <authorList>
            <person name="Meyer T.E."/>
            <person name="Miller S."/>
            <person name="Lodha T."/>
            <person name="Gandham S."/>
            <person name="Chintalapati S."/>
            <person name="Chintalapati V.R."/>
        </authorList>
    </citation>
    <scope>NUCLEOTIDE SEQUENCE [LARGE SCALE GENOMIC DNA]</scope>
    <source>
        <strain evidence="1 2">DSM 2131</strain>
    </source>
</reference>
<name>A0A2T4JAP9_FUSBL</name>
<accession>A0A2T4JAP9</accession>
<gene>
    <name evidence="1" type="ORF">C5F44_06750</name>
</gene>
<proteinExistence type="predicted"/>
<dbReference type="AlphaFoldDB" id="A0A2T4JAP9"/>
<dbReference type="PANTHER" id="PTHR38588:SF1">
    <property type="entry name" value="BLL0334 PROTEIN"/>
    <property type="match status" value="1"/>
</dbReference>
<dbReference type="Proteomes" id="UP000241362">
    <property type="component" value="Unassembled WGS sequence"/>
</dbReference>
<comment type="caution">
    <text evidence="1">The sequence shown here is derived from an EMBL/GenBank/DDBJ whole genome shotgun (WGS) entry which is preliminary data.</text>
</comment>
<dbReference type="EMBL" id="PZKE01000005">
    <property type="protein sequence ID" value="PTE14985.1"/>
    <property type="molecule type" value="Genomic_DNA"/>
</dbReference>
<dbReference type="InterPro" id="IPR010419">
    <property type="entry name" value="CO_DH_gsu"/>
</dbReference>
<dbReference type="Pfam" id="PF06240">
    <property type="entry name" value="COXG"/>
    <property type="match status" value="1"/>
</dbReference>
<evidence type="ECO:0000313" key="2">
    <source>
        <dbReference type="Proteomes" id="UP000241362"/>
    </source>
</evidence>
<dbReference type="InterPro" id="IPR023393">
    <property type="entry name" value="START-like_dom_sf"/>
</dbReference>
<dbReference type="SUPFAM" id="SSF55961">
    <property type="entry name" value="Bet v1-like"/>
    <property type="match status" value="1"/>
</dbReference>
<dbReference type="PANTHER" id="PTHR38588">
    <property type="entry name" value="BLL0334 PROTEIN"/>
    <property type="match status" value="1"/>
</dbReference>